<dbReference type="SUPFAM" id="SSF47616">
    <property type="entry name" value="GST C-terminal domain-like"/>
    <property type="match status" value="1"/>
</dbReference>
<dbReference type="GO" id="GO:0004364">
    <property type="term" value="F:glutathione transferase activity"/>
    <property type="evidence" value="ECO:0007669"/>
    <property type="project" value="UniProtKB-EC"/>
</dbReference>
<dbReference type="SFLD" id="SFLDS00019">
    <property type="entry name" value="Glutathione_Transferase_(cytos"/>
    <property type="match status" value="1"/>
</dbReference>
<dbReference type="InterPro" id="IPR036282">
    <property type="entry name" value="Glutathione-S-Trfase_C_sf"/>
</dbReference>
<dbReference type="SFLD" id="SFLDG00363">
    <property type="entry name" value="AMPS_(cytGST):_Alpha-__Mu-__Pi"/>
    <property type="match status" value="1"/>
</dbReference>
<dbReference type="SFLD" id="SFLDG01205">
    <property type="entry name" value="AMPS.1"/>
    <property type="match status" value="1"/>
</dbReference>
<dbReference type="InterPro" id="IPR040079">
    <property type="entry name" value="Glutathione_S-Trfase"/>
</dbReference>
<evidence type="ECO:0000256" key="1">
    <source>
        <dbReference type="ARBA" id="ARBA00012452"/>
    </source>
</evidence>
<dbReference type="EC" id="2.5.1.18" evidence="1"/>
<comment type="catalytic activity">
    <reaction evidence="4">
        <text>RX + glutathione = an S-substituted glutathione + a halide anion + H(+)</text>
        <dbReference type="Rhea" id="RHEA:16437"/>
        <dbReference type="ChEBI" id="CHEBI:15378"/>
        <dbReference type="ChEBI" id="CHEBI:16042"/>
        <dbReference type="ChEBI" id="CHEBI:17792"/>
        <dbReference type="ChEBI" id="CHEBI:57925"/>
        <dbReference type="ChEBI" id="CHEBI:90779"/>
        <dbReference type="EC" id="2.5.1.18"/>
    </reaction>
</comment>
<evidence type="ECO:0000256" key="4">
    <source>
        <dbReference type="ARBA" id="ARBA00047960"/>
    </source>
</evidence>
<evidence type="ECO:0000256" key="5">
    <source>
        <dbReference type="ARBA" id="ARBA00078118"/>
    </source>
</evidence>
<dbReference type="InterPro" id="IPR036249">
    <property type="entry name" value="Thioredoxin-like_sf"/>
</dbReference>
<dbReference type="PANTHER" id="PTHR11571">
    <property type="entry name" value="GLUTATHIONE S-TRANSFERASE"/>
    <property type="match status" value="1"/>
</dbReference>
<evidence type="ECO:0000313" key="9">
    <source>
        <dbReference type="WBParaSite" id="MBELARI_LOCUS20090"/>
    </source>
</evidence>
<reference evidence="9" key="1">
    <citation type="submission" date="2024-02" db="UniProtKB">
        <authorList>
            <consortium name="WormBaseParasite"/>
        </authorList>
    </citation>
    <scope>IDENTIFICATION</scope>
</reference>
<accession>A0AAF3J6Z1</accession>
<comment type="similarity">
    <text evidence="3">Belongs to the GST superfamily. Sigma family.</text>
</comment>
<dbReference type="Gene3D" id="3.40.30.10">
    <property type="entry name" value="Glutaredoxin"/>
    <property type="match status" value="1"/>
</dbReference>
<dbReference type="Proteomes" id="UP000887575">
    <property type="component" value="Unassembled WGS sequence"/>
</dbReference>
<dbReference type="PANTHER" id="PTHR11571:SF224">
    <property type="entry name" value="HEMATOPOIETIC PROSTAGLANDIN D SYNTHASE"/>
    <property type="match status" value="1"/>
</dbReference>
<evidence type="ECO:0000259" key="6">
    <source>
        <dbReference type="PROSITE" id="PS50404"/>
    </source>
</evidence>
<dbReference type="PROSITE" id="PS50405">
    <property type="entry name" value="GST_CTER"/>
    <property type="match status" value="1"/>
</dbReference>
<organism evidence="8 9">
    <name type="scientific">Mesorhabditis belari</name>
    <dbReference type="NCBI Taxonomy" id="2138241"/>
    <lineage>
        <taxon>Eukaryota</taxon>
        <taxon>Metazoa</taxon>
        <taxon>Ecdysozoa</taxon>
        <taxon>Nematoda</taxon>
        <taxon>Chromadorea</taxon>
        <taxon>Rhabditida</taxon>
        <taxon>Rhabditina</taxon>
        <taxon>Rhabditomorpha</taxon>
        <taxon>Rhabditoidea</taxon>
        <taxon>Rhabditidae</taxon>
        <taxon>Mesorhabditinae</taxon>
        <taxon>Mesorhabditis</taxon>
    </lineage>
</organism>
<dbReference type="Gene3D" id="1.20.1050.10">
    <property type="match status" value="1"/>
</dbReference>
<dbReference type="FunFam" id="1.20.1050.10:FF:000031">
    <property type="entry name" value="Glutathione S-Transferase"/>
    <property type="match status" value="1"/>
</dbReference>
<dbReference type="CDD" id="cd03039">
    <property type="entry name" value="GST_N_Sigma_like"/>
    <property type="match status" value="1"/>
</dbReference>
<evidence type="ECO:0000259" key="7">
    <source>
        <dbReference type="PROSITE" id="PS50405"/>
    </source>
</evidence>
<dbReference type="InterPro" id="IPR010987">
    <property type="entry name" value="Glutathione-S-Trfase_C-like"/>
</dbReference>
<dbReference type="InterPro" id="IPR004045">
    <property type="entry name" value="Glutathione_S-Trfase_N"/>
</dbReference>
<feature type="domain" description="GST N-terminal" evidence="6">
    <location>
        <begin position="2"/>
        <end position="79"/>
    </location>
</feature>
<evidence type="ECO:0000313" key="8">
    <source>
        <dbReference type="Proteomes" id="UP000887575"/>
    </source>
</evidence>
<dbReference type="Pfam" id="PF02798">
    <property type="entry name" value="GST_N"/>
    <property type="match status" value="1"/>
</dbReference>
<dbReference type="AlphaFoldDB" id="A0AAF3J6Z1"/>
<dbReference type="PROSITE" id="PS50404">
    <property type="entry name" value="GST_NTER"/>
    <property type="match status" value="1"/>
</dbReference>
<dbReference type="WBParaSite" id="MBELARI_LOCUS20090">
    <property type="protein sequence ID" value="MBELARI_LOCUS20090"/>
    <property type="gene ID" value="MBELARI_LOCUS20090"/>
</dbReference>
<protein>
    <recommendedName>
        <fullName evidence="1">glutathione transferase</fullName>
        <ecNumber evidence="1">2.5.1.18</ecNumber>
    </recommendedName>
    <alternativeName>
        <fullName evidence="5">GST class-sigma</fullName>
    </alternativeName>
</protein>
<dbReference type="GO" id="GO:0005737">
    <property type="term" value="C:cytoplasm"/>
    <property type="evidence" value="ECO:0007669"/>
    <property type="project" value="UniProtKB-ARBA"/>
</dbReference>
<name>A0AAF3J6Z1_9BILA</name>
<proteinExistence type="inferred from homology"/>
<sequence length="207" mass="23780">MPHYKLIYFDLRGRAEVSRQLFALAGVPYEDHRVSFEEWPEFKPKTPFGQMPLLEVDGVVLAQSMTIARYLARKFGFSGANDWEAAQIDALSDTMHDYFNEQKNFFSIMAGRVPGDKDAAMKELFEPARDKYFPIFVEKYLKKNSSGFLIGNKVSYADLLCASHIGSFQGLMPHAFDKYPELIAHKEKIESIPAIKKWIETRPKNPF</sequence>
<keyword evidence="2" id="KW-0808">Transferase</keyword>
<keyword evidence="8" id="KW-1185">Reference proteome</keyword>
<evidence type="ECO:0000256" key="2">
    <source>
        <dbReference type="ARBA" id="ARBA00022679"/>
    </source>
</evidence>
<dbReference type="Pfam" id="PF14497">
    <property type="entry name" value="GST_C_3"/>
    <property type="match status" value="1"/>
</dbReference>
<feature type="domain" description="GST C-terminal" evidence="7">
    <location>
        <begin position="81"/>
        <end position="207"/>
    </location>
</feature>
<dbReference type="InterPro" id="IPR050213">
    <property type="entry name" value="GST_superfamily"/>
</dbReference>
<dbReference type="GO" id="GO:0006749">
    <property type="term" value="P:glutathione metabolic process"/>
    <property type="evidence" value="ECO:0007669"/>
    <property type="project" value="TreeGrafter"/>
</dbReference>
<dbReference type="CDD" id="cd03192">
    <property type="entry name" value="GST_C_Sigma_like"/>
    <property type="match status" value="1"/>
</dbReference>
<dbReference type="FunFam" id="3.40.30.10:FF:000189">
    <property type="entry name" value="Glutathione S-Transferase"/>
    <property type="match status" value="1"/>
</dbReference>
<dbReference type="SUPFAM" id="SSF52833">
    <property type="entry name" value="Thioredoxin-like"/>
    <property type="match status" value="1"/>
</dbReference>
<dbReference type="InterPro" id="IPR004046">
    <property type="entry name" value="GST_C"/>
</dbReference>
<evidence type="ECO:0000256" key="3">
    <source>
        <dbReference type="ARBA" id="ARBA00038317"/>
    </source>
</evidence>